<name>A0A2R5GRI6_9STRA</name>
<reference evidence="2 3" key="1">
    <citation type="submission" date="2017-12" db="EMBL/GenBank/DDBJ databases">
        <title>Sequencing, de novo assembly and annotation of complete genome of a new Thraustochytrid species, strain FCC1311.</title>
        <authorList>
            <person name="Sedici K."/>
            <person name="Godart F."/>
            <person name="Aiese Cigliano R."/>
            <person name="Sanseverino W."/>
            <person name="Barakat M."/>
            <person name="Ortet P."/>
            <person name="Marechal E."/>
            <person name="Cagnac O."/>
            <person name="Amato A."/>
        </authorList>
    </citation>
    <scope>NUCLEOTIDE SEQUENCE [LARGE SCALE GENOMIC DNA]</scope>
</reference>
<dbReference type="EMBL" id="BEYU01000121">
    <property type="protein sequence ID" value="GBG32378.1"/>
    <property type="molecule type" value="Genomic_DNA"/>
</dbReference>
<feature type="transmembrane region" description="Helical" evidence="1">
    <location>
        <begin position="226"/>
        <end position="248"/>
    </location>
</feature>
<dbReference type="Proteomes" id="UP000241890">
    <property type="component" value="Unassembled WGS sequence"/>
</dbReference>
<dbReference type="AlphaFoldDB" id="A0A2R5GRI6"/>
<sequence length="262" mass="29494">MERRPLFAASRAEQKEETKYVSQGDSRLVFVARTAGRAIRGFGDSLRFQVADTFQKSVLFVLALQMNSFLTELVDHGTTNLYRLGTFALFSVFSVGLMQLKDSIEQRDEETQRLNRAQQAGNANIDADRRSRRMLSLPAIASSLILAFAVANRFLLFVDTVERLRTERYNDAYVLVNMCDAVDYRRIGRHAVLCEEIEHRLRTSLYAQAAQRVVENTLYRRVSVDALVQMAALIAGVAALGAVQRLCAAAPGLPVQRRLKFD</sequence>
<evidence type="ECO:0000313" key="3">
    <source>
        <dbReference type="Proteomes" id="UP000241890"/>
    </source>
</evidence>
<accession>A0A2R5GRI6</accession>
<gene>
    <name evidence="2" type="ORF">FCC1311_086032</name>
</gene>
<keyword evidence="3" id="KW-1185">Reference proteome</keyword>
<keyword evidence="1" id="KW-1133">Transmembrane helix</keyword>
<proteinExistence type="predicted"/>
<evidence type="ECO:0000256" key="1">
    <source>
        <dbReference type="SAM" id="Phobius"/>
    </source>
</evidence>
<comment type="caution">
    <text evidence="2">The sequence shown here is derived from an EMBL/GenBank/DDBJ whole genome shotgun (WGS) entry which is preliminary data.</text>
</comment>
<keyword evidence="1" id="KW-0812">Transmembrane</keyword>
<evidence type="ECO:0000313" key="2">
    <source>
        <dbReference type="EMBL" id="GBG32378.1"/>
    </source>
</evidence>
<protein>
    <submittedName>
        <fullName evidence="2">Uncharacterized protein</fullName>
    </submittedName>
</protein>
<organism evidence="2 3">
    <name type="scientific">Hondaea fermentalgiana</name>
    <dbReference type="NCBI Taxonomy" id="2315210"/>
    <lineage>
        <taxon>Eukaryota</taxon>
        <taxon>Sar</taxon>
        <taxon>Stramenopiles</taxon>
        <taxon>Bigyra</taxon>
        <taxon>Labyrinthulomycetes</taxon>
        <taxon>Thraustochytrida</taxon>
        <taxon>Thraustochytriidae</taxon>
        <taxon>Hondaea</taxon>
    </lineage>
</organism>
<feature type="transmembrane region" description="Helical" evidence="1">
    <location>
        <begin position="135"/>
        <end position="156"/>
    </location>
</feature>
<keyword evidence="1" id="KW-0472">Membrane</keyword>
<dbReference type="InParanoid" id="A0A2R5GRI6"/>